<keyword evidence="4" id="KW-1185">Reference proteome</keyword>
<protein>
    <submittedName>
        <fullName evidence="3">Predicted protein</fullName>
    </submittedName>
</protein>
<feature type="compositionally biased region" description="Polar residues" evidence="1">
    <location>
        <begin position="52"/>
        <end position="62"/>
    </location>
</feature>
<dbReference type="HOGENOM" id="CLU_2146274_0_0_1"/>
<reference evidence="3 4" key="1">
    <citation type="journal article" date="2008" name="Nature">
        <title>The genome of Laccaria bicolor provides insights into mycorrhizal symbiosis.</title>
        <authorList>
            <person name="Martin F."/>
            <person name="Aerts A."/>
            <person name="Ahren D."/>
            <person name="Brun A."/>
            <person name="Danchin E.G.J."/>
            <person name="Duchaussoy F."/>
            <person name="Gibon J."/>
            <person name="Kohler A."/>
            <person name="Lindquist E."/>
            <person name="Pereda V."/>
            <person name="Salamov A."/>
            <person name="Shapiro H.J."/>
            <person name="Wuyts J."/>
            <person name="Blaudez D."/>
            <person name="Buee M."/>
            <person name="Brokstein P."/>
            <person name="Canbaeck B."/>
            <person name="Cohen D."/>
            <person name="Courty P.E."/>
            <person name="Coutinho P.M."/>
            <person name="Delaruelle C."/>
            <person name="Detter J.C."/>
            <person name="Deveau A."/>
            <person name="DiFazio S."/>
            <person name="Duplessis S."/>
            <person name="Fraissinet-Tachet L."/>
            <person name="Lucic E."/>
            <person name="Frey-Klett P."/>
            <person name="Fourrey C."/>
            <person name="Feussner I."/>
            <person name="Gay G."/>
            <person name="Grimwood J."/>
            <person name="Hoegger P.J."/>
            <person name="Jain P."/>
            <person name="Kilaru S."/>
            <person name="Labbe J."/>
            <person name="Lin Y.C."/>
            <person name="Legue V."/>
            <person name="Le Tacon F."/>
            <person name="Marmeisse R."/>
            <person name="Melayah D."/>
            <person name="Montanini B."/>
            <person name="Muratet M."/>
            <person name="Nehls U."/>
            <person name="Niculita-Hirzel H."/>
            <person name="Oudot-Le Secq M.P."/>
            <person name="Peter M."/>
            <person name="Quesneville H."/>
            <person name="Rajashekar B."/>
            <person name="Reich M."/>
            <person name="Rouhier N."/>
            <person name="Schmutz J."/>
            <person name="Yin T."/>
            <person name="Chalot M."/>
            <person name="Henrissat B."/>
            <person name="Kuees U."/>
            <person name="Lucas S."/>
            <person name="Van de Peer Y."/>
            <person name="Podila G.K."/>
            <person name="Polle A."/>
            <person name="Pukkila P.J."/>
            <person name="Richardson P.M."/>
            <person name="Rouze P."/>
            <person name="Sanders I.R."/>
            <person name="Stajich J.E."/>
            <person name="Tunlid A."/>
            <person name="Tuskan G."/>
            <person name="Grigoriev I.V."/>
        </authorList>
    </citation>
    <scope>NUCLEOTIDE SEQUENCE [LARGE SCALE GENOMIC DNA]</scope>
    <source>
        <strain evidence="4">S238N-H82 / ATCC MYA-4686</strain>
    </source>
</reference>
<proteinExistence type="predicted"/>
<dbReference type="KEGG" id="lbc:LACBIDRAFT_293381"/>
<name>B0D3C4_LACBS</name>
<feature type="chain" id="PRO_5002749079" evidence="2">
    <location>
        <begin position="26"/>
        <end position="113"/>
    </location>
</feature>
<evidence type="ECO:0000313" key="4">
    <source>
        <dbReference type="Proteomes" id="UP000001194"/>
    </source>
</evidence>
<keyword evidence="2" id="KW-0732">Signal</keyword>
<accession>B0D3C4</accession>
<evidence type="ECO:0000256" key="1">
    <source>
        <dbReference type="SAM" id="MobiDB-lite"/>
    </source>
</evidence>
<dbReference type="InParanoid" id="B0D3C4"/>
<dbReference type="EMBL" id="DS547096">
    <property type="protein sequence ID" value="EDR11256.1"/>
    <property type="molecule type" value="Genomic_DNA"/>
</dbReference>
<feature type="region of interest" description="Disordered" evidence="1">
    <location>
        <begin position="45"/>
        <end position="113"/>
    </location>
</feature>
<dbReference type="AlphaFoldDB" id="B0D3C4"/>
<dbReference type="RefSeq" id="XP_001878557.1">
    <property type="nucleotide sequence ID" value="XM_001878522.1"/>
</dbReference>
<feature type="signal peptide" evidence="2">
    <location>
        <begin position="1"/>
        <end position="25"/>
    </location>
</feature>
<organism evidence="4">
    <name type="scientific">Laccaria bicolor (strain S238N-H82 / ATCC MYA-4686)</name>
    <name type="common">Bicoloured deceiver</name>
    <name type="synonym">Laccaria laccata var. bicolor</name>
    <dbReference type="NCBI Taxonomy" id="486041"/>
    <lineage>
        <taxon>Eukaryota</taxon>
        <taxon>Fungi</taxon>
        <taxon>Dikarya</taxon>
        <taxon>Basidiomycota</taxon>
        <taxon>Agaricomycotina</taxon>
        <taxon>Agaricomycetes</taxon>
        <taxon>Agaricomycetidae</taxon>
        <taxon>Agaricales</taxon>
        <taxon>Agaricineae</taxon>
        <taxon>Hydnangiaceae</taxon>
        <taxon>Laccaria</taxon>
    </lineage>
</organism>
<dbReference type="OrthoDB" id="4159993at2759"/>
<dbReference type="Proteomes" id="UP000001194">
    <property type="component" value="Unassembled WGS sequence"/>
</dbReference>
<gene>
    <name evidence="3" type="ORF">LACBIDRAFT_293381</name>
</gene>
<evidence type="ECO:0000256" key="2">
    <source>
        <dbReference type="SAM" id="SignalP"/>
    </source>
</evidence>
<evidence type="ECO:0000313" key="3">
    <source>
        <dbReference type="EMBL" id="EDR11256.1"/>
    </source>
</evidence>
<dbReference type="GeneID" id="6073670"/>
<sequence length="113" mass="12344">MFSRFFASLFLVCALIALMVPLTSGAPTPTKQLRQFSYKDTQVKRAGGVPAGNQNLARSPQPSHARRSNPSYVPRSGPSYVPRSGPSYVPRSGPSYVRREPEPAAATQLPFEH</sequence>